<comment type="caution">
    <text evidence="1">The sequence shown here is derived from an EMBL/GenBank/DDBJ whole genome shotgun (WGS) entry which is preliminary data.</text>
</comment>
<dbReference type="AlphaFoldDB" id="A0A937UTW2"/>
<proteinExistence type="predicted"/>
<sequence>MGGLAGLLVLAFVAVTAKLFVYPKRDAPAPVDAIVMFAGSAGRVELAVSLARAGYAPVLAVSQPAPGDACPANTIPNVEVICFHPDPLTTRGESRWTAEAADARGWRSILLVTSTPQDGRARLRLGRCYDGEVRVMTVDPGSRADWARMIAYEWAATVKALVLQRGC</sequence>
<keyword evidence="2" id="KW-1185">Reference proteome</keyword>
<dbReference type="Proteomes" id="UP000604475">
    <property type="component" value="Unassembled WGS sequence"/>
</dbReference>
<protein>
    <submittedName>
        <fullName evidence="1">YdcF family protein</fullName>
    </submittedName>
</protein>
<reference evidence="1" key="1">
    <citation type="submission" date="2020-12" db="EMBL/GenBank/DDBJ databases">
        <title>Genomic characterization of non-nitrogen-fixing Frankia strains.</title>
        <authorList>
            <person name="Carlos-Shanley C."/>
            <person name="Guerra T."/>
            <person name="Hahn D."/>
        </authorList>
    </citation>
    <scope>NUCLEOTIDE SEQUENCE</scope>
    <source>
        <strain evidence="1">CN6</strain>
    </source>
</reference>
<accession>A0A937UTW2</accession>
<organism evidence="1 2">
    <name type="scientific">Frankia nepalensis</name>
    <dbReference type="NCBI Taxonomy" id="1836974"/>
    <lineage>
        <taxon>Bacteria</taxon>
        <taxon>Bacillati</taxon>
        <taxon>Actinomycetota</taxon>
        <taxon>Actinomycetes</taxon>
        <taxon>Frankiales</taxon>
        <taxon>Frankiaceae</taxon>
        <taxon>Frankia</taxon>
    </lineage>
</organism>
<gene>
    <name evidence="1" type="ORF">I7412_41250</name>
</gene>
<name>A0A937UTW2_9ACTN</name>
<dbReference type="EMBL" id="JAEACQ010000383">
    <property type="protein sequence ID" value="MBL7633478.1"/>
    <property type="molecule type" value="Genomic_DNA"/>
</dbReference>
<evidence type="ECO:0000313" key="2">
    <source>
        <dbReference type="Proteomes" id="UP000604475"/>
    </source>
</evidence>
<evidence type="ECO:0000313" key="1">
    <source>
        <dbReference type="EMBL" id="MBL7633478.1"/>
    </source>
</evidence>